<dbReference type="VEuPathDB" id="FungiDB:RO3G_13346"/>
<gene>
    <name evidence="1" type="ORF">RO3G_13346</name>
</gene>
<organism evidence="1 2">
    <name type="scientific">Rhizopus delemar (strain RA 99-880 / ATCC MYA-4621 / FGSC 9543 / NRRL 43880)</name>
    <name type="common">Mucormycosis agent</name>
    <name type="synonym">Rhizopus arrhizus var. delemar</name>
    <dbReference type="NCBI Taxonomy" id="246409"/>
    <lineage>
        <taxon>Eukaryota</taxon>
        <taxon>Fungi</taxon>
        <taxon>Fungi incertae sedis</taxon>
        <taxon>Mucoromycota</taxon>
        <taxon>Mucoromycotina</taxon>
        <taxon>Mucoromycetes</taxon>
        <taxon>Mucorales</taxon>
        <taxon>Mucorineae</taxon>
        <taxon>Rhizopodaceae</taxon>
        <taxon>Rhizopus</taxon>
    </lineage>
</organism>
<proteinExistence type="predicted"/>
<reference evidence="1 2" key="1">
    <citation type="journal article" date="2009" name="PLoS Genet.">
        <title>Genomic analysis of the basal lineage fungus Rhizopus oryzae reveals a whole-genome duplication.</title>
        <authorList>
            <person name="Ma L.-J."/>
            <person name="Ibrahim A.S."/>
            <person name="Skory C."/>
            <person name="Grabherr M.G."/>
            <person name="Burger G."/>
            <person name="Butler M."/>
            <person name="Elias M."/>
            <person name="Idnurm A."/>
            <person name="Lang B.F."/>
            <person name="Sone T."/>
            <person name="Abe A."/>
            <person name="Calvo S.E."/>
            <person name="Corrochano L.M."/>
            <person name="Engels R."/>
            <person name="Fu J."/>
            <person name="Hansberg W."/>
            <person name="Kim J.-M."/>
            <person name="Kodira C.D."/>
            <person name="Koehrsen M.J."/>
            <person name="Liu B."/>
            <person name="Miranda-Saavedra D."/>
            <person name="O'Leary S."/>
            <person name="Ortiz-Castellanos L."/>
            <person name="Poulter R."/>
            <person name="Rodriguez-Romero J."/>
            <person name="Ruiz-Herrera J."/>
            <person name="Shen Y.-Q."/>
            <person name="Zeng Q."/>
            <person name="Galagan J."/>
            <person name="Birren B.W."/>
            <person name="Cuomo C.A."/>
            <person name="Wickes B.L."/>
        </authorList>
    </citation>
    <scope>NUCLEOTIDE SEQUENCE [LARGE SCALE GENOMIC DNA]</scope>
    <source>
        <strain evidence="2">RA 99-880 / ATCC MYA-4621 / FGSC 9543 / NRRL 43880</strain>
    </source>
</reference>
<dbReference type="GeneID" id="93620311"/>
<protein>
    <submittedName>
        <fullName evidence="1">Uncharacterized protein</fullName>
    </submittedName>
</protein>
<dbReference type="EMBL" id="CH476743">
    <property type="protein sequence ID" value="EIE88635.1"/>
    <property type="molecule type" value="Genomic_DNA"/>
</dbReference>
<name>I1CJK5_RHIO9</name>
<dbReference type="InParanoid" id="I1CJK5"/>
<accession>I1CJK5</accession>
<evidence type="ECO:0000313" key="2">
    <source>
        <dbReference type="Proteomes" id="UP000009138"/>
    </source>
</evidence>
<dbReference type="Proteomes" id="UP000009138">
    <property type="component" value="Unassembled WGS sequence"/>
</dbReference>
<keyword evidence="2" id="KW-1185">Reference proteome</keyword>
<sequence length="50" mass="5908">MALIQNVVKNGLAHYYVHKKSKRAKTSVLLLKRKGKEFRWPCYNSSMKKK</sequence>
<dbReference type="RefSeq" id="XP_067524031.1">
    <property type="nucleotide sequence ID" value="XM_067667930.1"/>
</dbReference>
<evidence type="ECO:0000313" key="1">
    <source>
        <dbReference type="EMBL" id="EIE88635.1"/>
    </source>
</evidence>
<dbReference type="AlphaFoldDB" id="I1CJK5"/>